<keyword evidence="2" id="KW-0472">Membrane</keyword>
<name>A0A2A5SPZ4_LACLC</name>
<evidence type="ECO:0000256" key="1">
    <source>
        <dbReference type="SAM" id="MobiDB-lite"/>
    </source>
</evidence>
<feature type="transmembrane region" description="Helical" evidence="2">
    <location>
        <begin position="108"/>
        <end position="127"/>
    </location>
</feature>
<dbReference type="RefSeq" id="WP_096816595.1">
    <property type="nucleotide sequence ID" value="NZ_JXKC01000016.1"/>
</dbReference>
<gene>
    <name evidence="3" type="ORF">RU92_GL001134</name>
</gene>
<feature type="compositionally biased region" description="Polar residues" evidence="1">
    <location>
        <begin position="240"/>
        <end position="256"/>
    </location>
</feature>
<keyword evidence="2" id="KW-0812">Transmembrane</keyword>
<evidence type="ECO:0000313" key="3">
    <source>
        <dbReference type="EMBL" id="PCS16111.1"/>
    </source>
</evidence>
<dbReference type="AlphaFoldDB" id="A0A2A5SPZ4"/>
<protein>
    <submittedName>
        <fullName evidence="3">Uncharacterized protein</fullName>
    </submittedName>
</protein>
<evidence type="ECO:0000256" key="2">
    <source>
        <dbReference type="SAM" id="Phobius"/>
    </source>
</evidence>
<keyword evidence="2" id="KW-1133">Transmembrane helix</keyword>
<feature type="transmembrane region" description="Helical" evidence="2">
    <location>
        <begin position="55"/>
        <end position="78"/>
    </location>
</feature>
<evidence type="ECO:0000313" key="4">
    <source>
        <dbReference type="Proteomes" id="UP000218711"/>
    </source>
</evidence>
<feature type="region of interest" description="Disordered" evidence="1">
    <location>
        <begin position="240"/>
        <end position="268"/>
    </location>
</feature>
<dbReference type="Proteomes" id="UP000218711">
    <property type="component" value="Unassembled WGS sequence"/>
</dbReference>
<dbReference type="EMBL" id="JXKC01000016">
    <property type="protein sequence ID" value="PCS16111.1"/>
    <property type="molecule type" value="Genomic_DNA"/>
</dbReference>
<reference evidence="3 4" key="1">
    <citation type="submission" date="2014-12" db="EMBL/GenBank/DDBJ databases">
        <title>Draft genome sequences of 10 type strains of Lactococcus.</title>
        <authorList>
            <person name="Sun Z."/>
            <person name="Zhong Z."/>
            <person name="Liu W."/>
            <person name="Zhang W."/>
            <person name="Zhang H."/>
        </authorList>
    </citation>
    <scope>NUCLEOTIDE SEQUENCE [LARGE SCALE GENOMIC DNA]</scope>
    <source>
        <strain evidence="3 4">DSM 21502</strain>
    </source>
</reference>
<organism evidence="3 4">
    <name type="scientific">Lactococcus cremoris subsp. tructae</name>
    <dbReference type="NCBI Taxonomy" id="542833"/>
    <lineage>
        <taxon>Bacteria</taxon>
        <taxon>Bacillati</taxon>
        <taxon>Bacillota</taxon>
        <taxon>Bacilli</taxon>
        <taxon>Lactobacillales</taxon>
        <taxon>Streptococcaceae</taxon>
        <taxon>Lactococcus</taxon>
    </lineage>
</organism>
<comment type="caution">
    <text evidence="3">The sequence shown here is derived from an EMBL/GenBank/DDBJ whole genome shotgun (WGS) entry which is preliminary data.</text>
</comment>
<proteinExistence type="predicted"/>
<sequence>MQDKRLMKNDFIQFLVIFLSASSLFYLVALEKLQKEIVSGKITPKGIESLPNIQSLNYCLLALVLIFFLTLFSAVGYFELKKKSLKIKPYQSLSLEIERMDEKLAKRLSIWIICFSLLFIVFSSLLFENLLLRYYIVFAGVVFFTGHLYLIHLLTKEKYSEKFVTNDNQDTKGEKMVYTQSERTEHKKNAKKIASLLGDNFSEIEKEALDLQTDHFKSYAQEGQKRLVEALEKNNFSLAQLENQPTNKPEPSTVHQVTKEETQTNENY</sequence>
<feature type="transmembrane region" description="Helical" evidence="2">
    <location>
        <begin position="12"/>
        <end position="29"/>
    </location>
</feature>
<accession>A0A2A5SPZ4</accession>
<feature type="transmembrane region" description="Helical" evidence="2">
    <location>
        <begin position="133"/>
        <end position="154"/>
    </location>
</feature>